<gene>
    <name evidence="2" type="ORF">VFH_III147120</name>
</gene>
<accession>A0AAV1A4V1</accession>
<reference evidence="2 3" key="1">
    <citation type="submission" date="2023-01" db="EMBL/GenBank/DDBJ databases">
        <authorList>
            <person name="Kreplak J."/>
        </authorList>
    </citation>
    <scope>NUCLEOTIDE SEQUENCE [LARGE SCALE GENOMIC DNA]</scope>
</reference>
<proteinExistence type="predicted"/>
<evidence type="ECO:0000313" key="2">
    <source>
        <dbReference type="EMBL" id="CAI8604718.1"/>
    </source>
</evidence>
<keyword evidence="1" id="KW-1133">Transmembrane helix</keyword>
<keyword evidence="1" id="KW-0472">Membrane</keyword>
<name>A0AAV1A4V1_VICFA</name>
<evidence type="ECO:0000313" key="3">
    <source>
        <dbReference type="Proteomes" id="UP001157006"/>
    </source>
</evidence>
<keyword evidence="1" id="KW-0812">Transmembrane</keyword>
<dbReference type="AlphaFoldDB" id="A0AAV1A4V1"/>
<evidence type="ECO:0000256" key="1">
    <source>
        <dbReference type="SAM" id="Phobius"/>
    </source>
</evidence>
<dbReference type="Proteomes" id="UP001157006">
    <property type="component" value="Chromosome 3"/>
</dbReference>
<keyword evidence="3" id="KW-1185">Reference proteome</keyword>
<organism evidence="2 3">
    <name type="scientific">Vicia faba</name>
    <name type="common">Broad bean</name>
    <name type="synonym">Faba vulgaris</name>
    <dbReference type="NCBI Taxonomy" id="3906"/>
    <lineage>
        <taxon>Eukaryota</taxon>
        <taxon>Viridiplantae</taxon>
        <taxon>Streptophyta</taxon>
        <taxon>Embryophyta</taxon>
        <taxon>Tracheophyta</taxon>
        <taxon>Spermatophyta</taxon>
        <taxon>Magnoliopsida</taxon>
        <taxon>eudicotyledons</taxon>
        <taxon>Gunneridae</taxon>
        <taxon>Pentapetalae</taxon>
        <taxon>rosids</taxon>
        <taxon>fabids</taxon>
        <taxon>Fabales</taxon>
        <taxon>Fabaceae</taxon>
        <taxon>Papilionoideae</taxon>
        <taxon>50 kb inversion clade</taxon>
        <taxon>NPAAA clade</taxon>
        <taxon>Hologalegina</taxon>
        <taxon>IRL clade</taxon>
        <taxon>Fabeae</taxon>
        <taxon>Vicia</taxon>
    </lineage>
</organism>
<dbReference type="EMBL" id="OX451738">
    <property type="protein sequence ID" value="CAI8604718.1"/>
    <property type="molecule type" value="Genomic_DNA"/>
</dbReference>
<feature type="transmembrane region" description="Helical" evidence="1">
    <location>
        <begin position="12"/>
        <end position="36"/>
    </location>
</feature>
<sequence>MSCPQRRICIRKVFCLMSLAPFAILPLNLPIIILGLCFARQALFSSVINYRTPSSMELGEWIMSLLDCKDLLCSQLLCVIVQKVWHAGNLMIYQRKVIFLQRVAANALFAVEEYNLRNLEVLAKKGSPITLALESVPSKISIFQVDAGVFPYGSVVFGCVFKKIMLLAFLLWLARRSSSWSLQFWLRFWQLNGVSMWQ</sequence>
<protein>
    <submittedName>
        <fullName evidence="2">Uncharacterized protein</fullName>
    </submittedName>
</protein>
<feature type="transmembrane region" description="Helical" evidence="1">
    <location>
        <begin position="149"/>
        <end position="174"/>
    </location>
</feature>